<evidence type="ECO:0000313" key="5">
    <source>
        <dbReference type="EnsemblMetazoa" id="HelroP183356"/>
    </source>
</evidence>
<dbReference type="AlphaFoldDB" id="T1FJI2"/>
<dbReference type="InterPro" id="IPR029028">
    <property type="entry name" value="Alpha/beta_knot_MTases"/>
</dbReference>
<sequence>MNHSKEKFLSSERLPVKVICDTVRYHGNVGTMLKTFFYLNCQEFILTKGSVDIWNPKTLEASDGCQLFHHNYITTEQSWHDINHLIPRDALVFYAESEKLSQHKNFLEYKNLDCVLSCRKNIVLIIGGETEGVSNEAKDFCSSRNGHAVFIPMRKEVESLNGGVAASILLFEMARILKKNIEI</sequence>
<reference evidence="4 6" key="2">
    <citation type="journal article" date="2013" name="Nature">
        <title>Insights into bilaterian evolution from three spiralian genomes.</title>
        <authorList>
            <person name="Simakov O."/>
            <person name="Marletaz F."/>
            <person name="Cho S.J."/>
            <person name="Edsinger-Gonzales E."/>
            <person name="Havlak P."/>
            <person name="Hellsten U."/>
            <person name="Kuo D.H."/>
            <person name="Larsson T."/>
            <person name="Lv J."/>
            <person name="Arendt D."/>
            <person name="Savage R."/>
            <person name="Osoegawa K."/>
            <person name="de Jong P."/>
            <person name="Grimwood J."/>
            <person name="Chapman J.A."/>
            <person name="Shapiro H."/>
            <person name="Aerts A."/>
            <person name="Otillar R.P."/>
            <person name="Terry A.Y."/>
            <person name="Boore J.L."/>
            <person name="Grigoriev I.V."/>
            <person name="Lindberg D.R."/>
            <person name="Seaver E.C."/>
            <person name="Weisblat D.A."/>
            <person name="Putnam N.H."/>
            <person name="Rokhsar D.S."/>
        </authorList>
    </citation>
    <scope>NUCLEOTIDE SEQUENCE</scope>
</reference>
<dbReference type="RefSeq" id="XP_009010633.1">
    <property type="nucleotide sequence ID" value="XM_009012385.1"/>
</dbReference>
<dbReference type="Pfam" id="PF00588">
    <property type="entry name" value="SpoU_methylase"/>
    <property type="match status" value="1"/>
</dbReference>
<evidence type="ECO:0000256" key="2">
    <source>
        <dbReference type="ARBA" id="ARBA00022679"/>
    </source>
</evidence>
<dbReference type="EnsemblMetazoa" id="HelroT183356">
    <property type="protein sequence ID" value="HelroP183356"/>
    <property type="gene ID" value="HelroG183356"/>
</dbReference>
<dbReference type="eggNOG" id="KOG2506">
    <property type="taxonomic scope" value="Eukaryota"/>
</dbReference>
<dbReference type="STRING" id="6412.T1FJI2"/>
<accession>T1FJI2</accession>
<dbReference type="EMBL" id="AMQM01008725">
    <property type="status" value="NOT_ANNOTATED_CDS"/>
    <property type="molecule type" value="Genomic_DNA"/>
</dbReference>
<dbReference type="PANTHER" id="PTHR43191">
    <property type="entry name" value="RRNA METHYLTRANSFERASE 3"/>
    <property type="match status" value="1"/>
</dbReference>
<dbReference type="InterPro" id="IPR051259">
    <property type="entry name" value="rRNA_Methyltransferase"/>
</dbReference>
<dbReference type="GeneID" id="20208981"/>
<dbReference type="OrthoDB" id="270651at2759"/>
<dbReference type="SUPFAM" id="SSF75217">
    <property type="entry name" value="alpha/beta knot"/>
    <property type="match status" value="1"/>
</dbReference>
<dbReference type="InterPro" id="IPR029026">
    <property type="entry name" value="tRNA_m1G_MTases_N"/>
</dbReference>
<dbReference type="CDD" id="cd18106">
    <property type="entry name" value="SpoU-like_RNMTL1"/>
    <property type="match status" value="1"/>
</dbReference>
<feature type="domain" description="tRNA/rRNA methyltransferase SpoU type" evidence="3">
    <location>
        <begin position="16"/>
        <end position="171"/>
    </location>
</feature>
<keyword evidence="6" id="KW-1185">Reference proteome</keyword>
<reference evidence="5" key="3">
    <citation type="submission" date="2015-06" db="UniProtKB">
        <authorList>
            <consortium name="EnsemblMetazoa"/>
        </authorList>
    </citation>
    <scope>IDENTIFICATION</scope>
</reference>
<dbReference type="InterPro" id="IPR001537">
    <property type="entry name" value="SpoU_MeTrfase"/>
</dbReference>
<dbReference type="Gene3D" id="3.40.1280.10">
    <property type="match status" value="1"/>
</dbReference>
<evidence type="ECO:0000256" key="1">
    <source>
        <dbReference type="ARBA" id="ARBA00022603"/>
    </source>
</evidence>
<dbReference type="PANTHER" id="PTHR43191:SF2">
    <property type="entry name" value="RRNA METHYLTRANSFERASE 3, MITOCHONDRIAL"/>
    <property type="match status" value="1"/>
</dbReference>
<dbReference type="GO" id="GO:0003723">
    <property type="term" value="F:RNA binding"/>
    <property type="evidence" value="ECO:0007669"/>
    <property type="project" value="InterPro"/>
</dbReference>
<proteinExistence type="predicted"/>
<evidence type="ECO:0000259" key="3">
    <source>
        <dbReference type="Pfam" id="PF00588"/>
    </source>
</evidence>
<protein>
    <recommendedName>
        <fullName evidence="3">tRNA/rRNA methyltransferase SpoU type domain-containing protein</fullName>
    </recommendedName>
</protein>
<reference evidence="6" key="1">
    <citation type="submission" date="2012-12" db="EMBL/GenBank/DDBJ databases">
        <authorList>
            <person name="Hellsten U."/>
            <person name="Grimwood J."/>
            <person name="Chapman J.A."/>
            <person name="Shapiro H."/>
            <person name="Aerts A."/>
            <person name="Otillar R.P."/>
            <person name="Terry A.Y."/>
            <person name="Boore J.L."/>
            <person name="Simakov O."/>
            <person name="Marletaz F."/>
            <person name="Cho S.-J."/>
            <person name="Edsinger-Gonzales E."/>
            <person name="Havlak P."/>
            <person name="Kuo D.-H."/>
            <person name="Larsson T."/>
            <person name="Lv J."/>
            <person name="Arendt D."/>
            <person name="Savage R."/>
            <person name="Osoegawa K."/>
            <person name="de Jong P."/>
            <person name="Lindberg D.R."/>
            <person name="Seaver E.C."/>
            <person name="Weisblat D.A."/>
            <person name="Putnam N.H."/>
            <person name="Grigoriev I.V."/>
            <person name="Rokhsar D.S."/>
        </authorList>
    </citation>
    <scope>NUCLEOTIDE SEQUENCE</scope>
</reference>
<gene>
    <name evidence="5" type="primary">20208981</name>
    <name evidence="4" type="ORF">HELRODRAFT_183356</name>
</gene>
<name>T1FJI2_HELRO</name>
<evidence type="ECO:0000313" key="6">
    <source>
        <dbReference type="Proteomes" id="UP000015101"/>
    </source>
</evidence>
<dbReference type="OMA" id="XIFAKPD"/>
<keyword evidence="2" id="KW-0808">Transferase</keyword>
<keyword evidence="1" id="KW-0489">Methyltransferase</keyword>
<dbReference type="Proteomes" id="UP000015101">
    <property type="component" value="Unassembled WGS sequence"/>
</dbReference>
<organism evidence="5 6">
    <name type="scientific">Helobdella robusta</name>
    <name type="common">Californian leech</name>
    <dbReference type="NCBI Taxonomy" id="6412"/>
    <lineage>
        <taxon>Eukaryota</taxon>
        <taxon>Metazoa</taxon>
        <taxon>Spiralia</taxon>
        <taxon>Lophotrochozoa</taxon>
        <taxon>Annelida</taxon>
        <taxon>Clitellata</taxon>
        <taxon>Hirudinea</taxon>
        <taxon>Rhynchobdellida</taxon>
        <taxon>Glossiphoniidae</taxon>
        <taxon>Helobdella</taxon>
    </lineage>
</organism>
<dbReference type="InParanoid" id="T1FJI2"/>
<dbReference type="GO" id="GO:0032259">
    <property type="term" value="P:methylation"/>
    <property type="evidence" value="ECO:0007669"/>
    <property type="project" value="UniProtKB-KW"/>
</dbReference>
<dbReference type="KEGG" id="hro:HELRODRAFT_183356"/>
<dbReference type="GO" id="GO:0006396">
    <property type="term" value="P:RNA processing"/>
    <property type="evidence" value="ECO:0007669"/>
    <property type="project" value="InterPro"/>
</dbReference>
<evidence type="ECO:0000313" key="4">
    <source>
        <dbReference type="EMBL" id="ESO11252.1"/>
    </source>
</evidence>
<dbReference type="GO" id="GO:0008173">
    <property type="term" value="F:RNA methyltransferase activity"/>
    <property type="evidence" value="ECO:0007669"/>
    <property type="project" value="InterPro"/>
</dbReference>
<dbReference type="HOGENOM" id="CLU_1476698_0_0_1"/>
<dbReference type="EMBL" id="KB095836">
    <property type="protein sequence ID" value="ESO11252.1"/>
    <property type="molecule type" value="Genomic_DNA"/>
</dbReference>
<dbReference type="CTD" id="20208981"/>